<protein>
    <submittedName>
        <fullName evidence="2">Uncharacterized protein</fullName>
    </submittedName>
</protein>
<name>A0A8E2W7D8_RHILI</name>
<dbReference type="EMBL" id="QGGH01000029">
    <property type="protein sequence ID" value="PWJ85105.1"/>
    <property type="molecule type" value="Genomic_DNA"/>
</dbReference>
<gene>
    <name evidence="2" type="ORF">C8D77_12921</name>
</gene>
<accession>A0A8E2W7D8</accession>
<sequence>MRHPVQHDGRVEYARRSISKREPSTRSAAFWLRLIRIDHHRMPSRSPSLPTKSRAVVTPLTRLPRRRMAPPPMKPTPVSTPSRKRNTSIEAKESGLSPRNPSKIFAWTIVRAASPTRIVVLPNDRALRDQVLSSQRQAQSKPTAPRYLASLDLEALDGTELEGRLSCNPILGRALGSRAVSGRSRNGGSKLKSAVLAARAAQRDAHDVLRSWQIKGHG</sequence>
<evidence type="ECO:0000313" key="2">
    <source>
        <dbReference type="EMBL" id="PWJ85105.1"/>
    </source>
</evidence>
<dbReference type="AlphaFoldDB" id="A0A8E2W7D8"/>
<comment type="caution">
    <text evidence="2">The sequence shown here is derived from an EMBL/GenBank/DDBJ whole genome shotgun (WGS) entry which is preliminary data.</text>
</comment>
<dbReference type="Proteomes" id="UP000245631">
    <property type="component" value="Unassembled WGS sequence"/>
</dbReference>
<evidence type="ECO:0000256" key="1">
    <source>
        <dbReference type="SAM" id="MobiDB-lite"/>
    </source>
</evidence>
<reference evidence="2 3" key="1">
    <citation type="submission" date="2018-05" db="EMBL/GenBank/DDBJ databases">
        <title>Genomic Encyclopedia of Type Strains, Phase IV (KMG-IV): sequencing the most valuable type-strain genomes for metagenomic binning, comparative biology and taxonomic classification.</title>
        <authorList>
            <person name="Goeker M."/>
        </authorList>
    </citation>
    <scope>NUCLEOTIDE SEQUENCE [LARGE SCALE GENOMIC DNA]</scope>
    <source>
        <strain evidence="2 3">DSM 2626</strain>
    </source>
</reference>
<evidence type="ECO:0000313" key="3">
    <source>
        <dbReference type="Proteomes" id="UP000245631"/>
    </source>
</evidence>
<feature type="region of interest" description="Disordered" evidence="1">
    <location>
        <begin position="65"/>
        <end position="97"/>
    </location>
</feature>
<organism evidence="2 3">
    <name type="scientific">Rhizobium loti</name>
    <name type="common">Mesorhizobium loti</name>
    <dbReference type="NCBI Taxonomy" id="381"/>
    <lineage>
        <taxon>Bacteria</taxon>
        <taxon>Pseudomonadati</taxon>
        <taxon>Pseudomonadota</taxon>
        <taxon>Alphaproteobacteria</taxon>
        <taxon>Hyphomicrobiales</taxon>
        <taxon>Phyllobacteriaceae</taxon>
        <taxon>Mesorhizobium</taxon>
    </lineage>
</organism>
<proteinExistence type="predicted"/>